<gene>
    <name evidence="1" type="ORF">MHEL_50380</name>
</gene>
<dbReference type="AlphaFoldDB" id="A0A7I7TEK4"/>
<reference evidence="1 2" key="1">
    <citation type="journal article" date="2019" name="Emerg. Microbes Infect.">
        <title>Comprehensive subspecies identification of 175 nontuberculous mycobacteria species based on 7547 genomic profiles.</title>
        <authorList>
            <person name="Matsumoto Y."/>
            <person name="Kinjo T."/>
            <person name="Motooka D."/>
            <person name="Nabeya D."/>
            <person name="Jung N."/>
            <person name="Uechi K."/>
            <person name="Horii T."/>
            <person name="Iida T."/>
            <person name="Fujita J."/>
            <person name="Nakamura S."/>
        </authorList>
    </citation>
    <scope>NUCLEOTIDE SEQUENCE [LARGE SCALE GENOMIC DNA]</scope>
    <source>
        <strain evidence="1 2">JCM 30396</strain>
    </source>
</reference>
<accession>A0A7I7TEK4</accession>
<proteinExistence type="predicted"/>
<name>A0A7I7TEK4_9MYCO</name>
<evidence type="ECO:0000313" key="1">
    <source>
        <dbReference type="EMBL" id="BBY66795.1"/>
    </source>
</evidence>
<keyword evidence="2" id="KW-1185">Reference proteome</keyword>
<dbReference type="EMBL" id="AP022596">
    <property type="protein sequence ID" value="BBY66795.1"/>
    <property type="molecule type" value="Genomic_DNA"/>
</dbReference>
<dbReference type="Proteomes" id="UP000467148">
    <property type="component" value="Chromosome"/>
</dbReference>
<dbReference type="KEGG" id="mhev:MHEL_50380"/>
<protein>
    <submittedName>
        <fullName evidence="1">Uncharacterized protein</fullName>
    </submittedName>
</protein>
<evidence type="ECO:0000313" key="2">
    <source>
        <dbReference type="Proteomes" id="UP000467148"/>
    </source>
</evidence>
<sequence length="70" mass="6889">MAFGPRALLAAPLCELGLSDAPVGAADAGCALAVPMASPTPRATAKPPTYPANLAADIARPRLSMCKGAA</sequence>
<organism evidence="1 2">
    <name type="scientific">Mycolicibacterium helvum</name>
    <dbReference type="NCBI Taxonomy" id="1534349"/>
    <lineage>
        <taxon>Bacteria</taxon>
        <taxon>Bacillati</taxon>
        <taxon>Actinomycetota</taxon>
        <taxon>Actinomycetes</taxon>
        <taxon>Mycobacteriales</taxon>
        <taxon>Mycobacteriaceae</taxon>
        <taxon>Mycolicibacterium</taxon>
    </lineage>
</organism>